<evidence type="ECO:0000313" key="3">
    <source>
        <dbReference type="EMBL" id="GLQ19751.1"/>
    </source>
</evidence>
<keyword evidence="1" id="KW-0812">Transmembrane</keyword>
<keyword evidence="3" id="KW-0808">Transferase</keyword>
<evidence type="ECO:0000259" key="2">
    <source>
        <dbReference type="Pfam" id="PF00535"/>
    </source>
</evidence>
<keyword evidence="1" id="KW-1133">Transmembrane helix</keyword>
<comment type="caution">
    <text evidence="3">The sequence shown here is derived from an EMBL/GenBank/DDBJ whole genome shotgun (WGS) entry which is preliminary data.</text>
</comment>
<dbReference type="Proteomes" id="UP001161390">
    <property type="component" value="Unassembled WGS sequence"/>
</dbReference>
<proteinExistence type="predicted"/>
<keyword evidence="4" id="KW-1185">Reference proteome</keyword>
<accession>A0ABQ5UWT9</accession>
<organism evidence="3 4">
    <name type="scientific">Algimonas porphyrae</name>
    <dbReference type="NCBI Taxonomy" id="1128113"/>
    <lineage>
        <taxon>Bacteria</taxon>
        <taxon>Pseudomonadati</taxon>
        <taxon>Pseudomonadota</taxon>
        <taxon>Alphaproteobacteria</taxon>
        <taxon>Maricaulales</taxon>
        <taxon>Robiginitomaculaceae</taxon>
        <taxon>Algimonas</taxon>
    </lineage>
</organism>
<dbReference type="EMBL" id="BSNJ01000001">
    <property type="protein sequence ID" value="GLQ19751.1"/>
    <property type="molecule type" value="Genomic_DNA"/>
</dbReference>
<dbReference type="Gene3D" id="3.90.550.10">
    <property type="entry name" value="Spore Coat Polysaccharide Biosynthesis Protein SpsA, Chain A"/>
    <property type="match status" value="1"/>
</dbReference>
<dbReference type="SUPFAM" id="SSF53448">
    <property type="entry name" value="Nucleotide-diphospho-sugar transferases"/>
    <property type="match status" value="1"/>
</dbReference>
<keyword evidence="1" id="KW-0472">Membrane</keyword>
<evidence type="ECO:0000256" key="1">
    <source>
        <dbReference type="SAM" id="Phobius"/>
    </source>
</evidence>
<dbReference type="PANTHER" id="PTHR43179:SF7">
    <property type="entry name" value="RHAMNOSYLTRANSFERASE WBBL"/>
    <property type="match status" value="1"/>
</dbReference>
<reference evidence="3" key="1">
    <citation type="journal article" date="2014" name="Int. J. Syst. Evol. Microbiol.">
        <title>Complete genome of a new Firmicutes species belonging to the dominant human colonic microbiota ('Ruminococcus bicirculans') reveals two chromosomes and a selective capacity to utilize plant glucans.</title>
        <authorList>
            <consortium name="NISC Comparative Sequencing Program"/>
            <person name="Wegmann U."/>
            <person name="Louis P."/>
            <person name="Goesmann A."/>
            <person name="Henrissat B."/>
            <person name="Duncan S.H."/>
            <person name="Flint H.J."/>
        </authorList>
    </citation>
    <scope>NUCLEOTIDE SEQUENCE</scope>
    <source>
        <strain evidence="3">NBRC 108216</strain>
    </source>
</reference>
<dbReference type="GO" id="GO:0016740">
    <property type="term" value="F:transferase activity"/>
    <property type="evidence" value="ECO:0007669"/>
    <property type="project" value="UniProtKB-KW"/>
</dbReference>
<dbReference type="InterPro" id="IPR029044">
    <property type="entry name" value="Nucleotide-diphossugar_trans"/>
</dbReference>
<protein>
    <submittedName>
        <fullName evidence="3">Glycosyl transferase</fullName>
    </submittedName>
</protein>
<feature type="domain" description="Glycosyltransferase 2-like" evidence="2">
    <location>
        <begin position="4"/>
        <end position="97"/>
    </location>
</feature>
<evidence type="ECO:0000313" key="4">
    <source>
        <dbReference type="Proteomes" id="UP001161390"/>
    </source>
</evidence>
<name>A0ABQ5UWT9_9PROT</name>
<reference evidence="3" key="2">
    <citation type="submission" date="2023-01" db="EMBL/GenBank/DDBJ databases">
        <title>Draft genome sequence of Algimonas porphyrae strain NBRC 108216.</title>
        <authorList>
            <person name="Sun Q."/>
            <person name="Mori K."/>
        </authorList>
    </citation>
    <scope>NUCLEOTIDE SEQUENCE</scope>
    <source>
        <strain evidence="3">NBRC 108216</strain>
    </source>
</reference>
<sequence>MVSYMTGPALMEAVRGIQRDPGIFELIIIDNGNPRIDRARIWEVASRTENVRLVQGHGNIGFAAACNYGAALADGDYLLFINPDAILESGAARQMARAGDLHTRPWITGGMLFNAAGREQRGGRRGVLSMRSAIASFTPLHRLPGIASIHRENEPLPSGPALIPTVSGALMLMDRQSFDQLGGFDEAYFLHVEDIEICRRARDMGGDVIFVPGACAFHYGSTSEVTRWRVEMHKLRGLIRYFWTSGPGFGAKLGTILIAPLMAAALMARTVWLSLRKAVTGR</sequence>
<dbReference type="PANTHER" id="PTHR43179">
    <property type="entry name" value="RHAMNOSYLTRANSFERASE WBBL"/>
    <property type="match status" value="1"/>
</dbReference>
<dbReference type="InterPro" id="IPR001173">
    <property type="entry name" value="Glyco_trans_2-like"/>
</dbReference>
<feature type="transmembrane region" description="Helical" evidence="1">
    <location>
        <begin position="253"/>
        <end position="275"/>
    </location>
</feature>
<gene>
    <name evidence="3" type="ORF">GCM10007854_07060</name>
</gene>
<dbReference type="Pfam" id="PF00535">
    <property type="entry name" value="Glycos_transf_2"/>
    <property type="match status" value="1"/>
</dbReference>